<dbReference type="OrthoDB" id="10259681at2759"/>
<dbReference type="Proteomes" id="UP000005239">
    <property type="component" value="Unassembled WGS sequence"/>
</dbReference>
<sequence>MATADPVSPSSAPVEFRVPVTYTDMFFGEWNQEKTRHFMEHTHIWVSIVVTVAYLLMVRYGPGLMANRKAFDLRTSLALWNFGLSAYSGLSLAILWKHFTKIYYSSGILGTVCNNDDLYTNPESGWWGWLYCMSKASFPLSFPALNSSTLSFSFSESGPSSSCTGEYHHSVTFMLGQAFYTQFVPFVRPGVIINLGVHTIMYFYYGVRAWGVKTERWVSKMITLTQIVQFISSSIFGAHFFHALFTGNLGDCAAKIDAVSVIGGLVVGSYLYLFLQYYRDAYYRNDSPTKKKVEEPVEAKETKKDN</sequence>
<dbReference type="AlphaFoldDB" id="A0A2A6CP55"/>
<accession>A0A8R1YEQ7</accession>
<feature type="transmembrane region" description="Helical" evidence="11">
    <location>
        <begin position="44"/>
        <end position="65"/>
    </location>
</feature>
<dbReference type="EnsemblMetazoa" id="PPA07191.1">
    <property type="protein sequence ID" value="PPA07191.1"/>
    <property type="gene ID" value="WBGene00096745"/>
</dbReference>
<gene>
    <name evidence="12" type="primary">WBGene00096745</name>
</gene>
<comment type="catalytic activity">
    <reaction evidence="11">
        <text>a very-long-chain acyl-CoA + malonyl-CoA + H(+) = a very-long-chain 3-oxoacyl-CoA + CO2 + CoA</text>
        <dbReference type="Rhea" id="RHEA:32727"/>
        <dbReference type="ChEBI" id="CHEBI:15378"/>
        <dbReference type="ChEBI" id="CHEBI:16526"/>
        <dbReference type="ChEBI" id="CHEBI:57287"/>
        <dbReference type="ChEBI" id="CHEBI:57384"/>
        <dbReference type="ChEBI" id="CHEBI:90725"/>
        <dbReference type="ChEBI" id="CHEBI:90736"/>
        <dbReference type="EC" id="2.3.1.199"/>
    </reaction>
</comment>
<feature type="transmembrane region" description="Helical" evidence="11">
    <location>
        <begin position="217"/>
        <end position="241"/>
    </location>
</feature>
<evidence type="ECO:0000256" key="1">
    <source>
        <dbReference type="ARBA" id="ARBA00004141"/>
    </source>
</evidence>
<evidence type="ECO:0000256" key="7">
    <source>
        <dbReference type="ARBA" id="ARBA00022989"/>
    </source>
</evidence>
<dbReference type="Pfam" id="PF01151">
    <property type="entry name" value="ELO"/>
    <property type="match status" value="2"/>
</dbReference>
<feature type="transmembrane region" description="Helical" evidence="11">
    <location>
        <begin position="253"/>
        <end position="275"/>
    </location>
</feature>
<dbReference type="GO" id="GO:0030148">
    <property type="term" value="P:sphingolipid biosynthetic process"/>
    <property type="evidence" value="ECO:0000318"/>
    <property type="project" value="GO_Central"/>
</dbReference>
<comment type="pathway">
    <text evidence="2">Lipid metabolism; fatty acid biosynthesis.</text>
</comment>
<keyword evidence="9 11" id="KW-0472">Membrane</keyword>
<reference evidence="12" key="2">
    <citation type="submission" date="2022-06" db="UniProtKB">
        <authorList>
            <consortium name="EnsemblMetazoa"/>
        </authorList>
    </citation>
    <scope>IDENTIFICATION</scope>
    <source>
        <strain evidence="12">PS312</strain>
    </source>
</reference>
<evidence type="ECO:0000256" key="3">
    <source>
        <dbReference type="ARBA" id="ARBA00022516"/>
    </source>
</evidence>
<keyword evidence="7 11" id="KW-1133">Transmembrane helix</keyword>
<dbReference type="GO" id="GO:0005789">
    <property type="term" value="C:endoplasmic reticulum membrane"/>
    <property type="evidence" value="ECO:0000318"/>
    <property type="project" value="GO_Central"/>
</dbReference>
<comment type="subcellular location">
    <subcellularLocation>
        <location evidence="1">Membrane</location>
        <topology evidence="1">Multi-pass membrane protein</topology>
    </subcellularLocation>
</comment>
<dbReference type="GO" id="GO:0034626">
    <property type="term" value="P:fatty acid elongation, polyunsaturated fatty acid"/>
    <property type="evidence" value="ECO:0000318"/>
    <property type="project" value="GO_Central"/>
</dbReference>
<evidence type="ECO:0000256" key="6">
    <source>
        <dbReference type="ARBA" id="ARBA00022832"/>
    </source>
</evidence>
<evidence type="ECO:0000256" key="5">
    <source>
        <dbReference type="ARBA" id="ARBA00022692"/>
    </source>
</evidence>
<feature type="transmembrane region" description="Helical" evidence="11">
    <location>
        <begin position="186"/>
        <end position="205"/>
    </location>
</feature>
<keyword evidence="6 11" id="KW-0276">Fatty acid metabolism</keyword>
<accession>A0A2A6CP55</accession>
<name>A0A2A6CP55_PRIPA</name>
<keyword evidence="4 11" id="KW-0808">Transferase</keyword>
<dbReference type="GO" id="GO:0042761">
    <property type="term" value="P:very long-chain fatty acid biosynthetic process"/>
    <property type="evidence" value="ECO:0000318"/>
    <property type="project" value="GO_Central"/>
</dbReference>
<keyword evidence="3 11" id="KW-0444">Lipid biosynthesis</keyword>
<reference evidence="13" key="1">
    <citation type="journal article" date="2008" name="Nat. Genet.">
        <title>The Pristionchus pacificus genome provides a unique perspective on nematode lifestyle and parasitism.</title>
        <authorList>
            <person name="Dieterich C."/>
            <person name="Clifton S.W."/>
            <person name="Schuster L.N."/>
            <person name="Chinwalla A."/>
            <person name="Delehaunty K."/>
            <person name="Dinkelacker I."/>
            <person name="Fulton L."/>
            <person name="Fulton R."/>
            <person name="Godfrey J."/>
            <person name="Minx P."/>
            <person name="Mitreva M."/>
            <person name="Roeseler W."/>
            <person name="Tian H."/>
            <person name="Witte H."/>
            <person name="Yang S.P."/>
            <person name="Wilson R.K."/>
            <person name="Sommer R.J."/>
        </authorList>
    </citation>
    <scope>NUCLEOTIDE SEQUENCE [LARGE SCALE GENOMIC DNA]</scope>
    <source>
        <strain evidence="13">PS312</strain>
    </source>
</reference>
<evidence type="ECO:0000256" key="8">
    <source>
        <dbReference type="ARBA" id="ARBA00023098"/>
    </source>
</evidence>
<evidence type="ECO:0000256" key="11">
    <source>
        <dbReference type="RuleBase" id="RU361115"/>
    </source>
</evidence>
<dbReference type="EC" id="2.3.1.199" evidence="11"/>
<protein>
    <recommendedName>
        <fullName evidence="11">Elongation of very long chain fatty acids protein</fullName>
        <ecNumber evidence="11">2.3.1.199</ecNumber>
    </recommendedName>
    <alternativeName>
        <fullName evidence="11">Very-long-chain 3-oxoacyl-CoA synthase</fullName>
    </alternativeName>
</protein>
<keyword evidence="10 11" id="KW-0275">Fatty acid biosynthesis</keyword>
<evidence type="ECO:0000256" key="2">
    <source>
        <dbReference type="ARBA" id="ARBA00005194"/>
    </source>
</evidence>
<organism evidence="12 13">
    <name type="scientific">Pristionchus pacificus</name>
    <name type="common">Parasitic nematode worm</name>
    <dbReference type="NCBI Taxonomy" id="54126"/>
    <lineage>
        <taxon>Eukaryota</taxon>
        <taxon>Metazoa</taxon>
        <taxon>Ecdysozoa</taxon>
        <taxon>Nematoda</taxon>
        <taxon>Chromadorea</taxon>
        <taxon>Rhabditida</taxon>
        <taxon>Rhabditina</taxon>
        <taxon>Diplogasteromorpha</taxon>
        <taxon>Diplogasteroidea</taxon>
        <taxon>Neodiplogasteridae</taxon>
        <taxon>Pristionchus</taxon>
    </lineage>
</organism>
<evidence type="ECO:0000313" key="13">
    <source>
        <dbReference type="Proteomes" id="UP000005239"/>
    </source>
</evidence>
<proteinExistence type="inferred from homology"/>
<dbReference type="GO" id="GO:0019367">
    <property type="term" value="P:fatty acid elongation, saturated fatty acid"/>
    <property type="evidence" value="ECO:0000318"/>
    <property type="project" value="GO_Central"/>
</dbReference>
<comment type="similarity">
    <text evidence="11">Belongs to the ELO family.</text>
</comment>
<feature type="transmembrane region" description="Helical" evidence="11">
    <location>
        <begin position="77"/>
        <end position="96"/>
    </location>
</feature>
<keyword evidence="13" id="KW-1185">Reference proteome</keyword>
<keyword evidence="5 11" id="KW-0812">Transmembrane</keyword>
<dbReference type="InterPro" id="IPR002076">
    <property type="entry name" value="ELO_fam"/>
</dbReference>
<dbReference type="GO" id="GO:0009922">
    <property type="term" value="F:fatty acid elongase activity"/>
    <property type="evidence" value="ECO:0000318"/>
    <property type="project" value="GO_Central"/>
</dbReference>
<keyword evidence="8 11" id="KW-0443">Lipid metabolism</keyword>
<evidence type="ECO:0000256" key="9">
    <source>
        <dbReference type="ARBA" id="ARBA00023136"/>
    </source>
</evidence>
<evidence type="ECO:0000313" key="12">
    <source>
        <dbReference type="EnsemblMetazoa" id="PPA07191.1"/>
    </source>
</evidence>
<dbReference type="GO" id="GO:0034625">
    <property type="term" value="P:fatty acid elongation, monounsaturated fatty acid"/>
    <property type="evidence" value="ECO:0000318"/>
    <property type="project" value="GO_Central"/>
</dbReference>
<dbReference type="PANTHER" id="PTHR11157:SF30">
    <property type="entry name" value="ELONGATION OF LONG CHAIN FATTY ACIDS PROTEIN 2"/>
    <property type="match status" value="1"/>
</dbReference>
<evidence type="ECO:0000256" key="10">
    <source>
        <dbReference type="ARBA" id="ARBA00023160"/>
    </source>
</evidence>
<evidence type="ECO:0000256" key="4">
    <source>
        <dbReference type="ARBA" id="ARBA00022679"/>
    </source>
</evidence>
<dbReference type="PANTHER" id="PTHR11157">
    <property type="entry name" value="FATTY ACID ACYL TRANSFERASE-RELATED"/>
    <property type="match status" value="1"/>
</dbReference>